<dbReference type="FunFam" id="3.40.50.300:FF:000218">
    <property type="entry name" value="Multidrug ABC transporter ATP-binding protein"/>
    <property type="match status" value="1"/>
</dbReference>
<keyword evidence="6 7" id="KW-0472">Membrane</keyword>
<evidence type="ECO:0000313" key="11">
    <source>
        <dbReference type="Proteomes" id="UP000886740"/>
    </source>
</evidence>
<dbReference type="GO" id="GO:0034040">
    <property type="term" value="F:ATPase-coupled lipid transmembrane transporter activity"/>
    <property type="evidence" value="ECO:0007669"/>
    <property type="project" value="TreeGrafter"/>
</dbReference>
<dbReference type="Pfam" id="PF00005">
    <property type="entry name" value="ABC_tran"/>
    <property type="match status" value="1"/>
</dbReference>
<keyword evidence="3" id="KW-0547">Nucleotide-binding</keyword>
<evidence type="ECO:0000256" key="7">
    <source>
        <dbReference type="SAM" id="Phobius"/>
    </source>
</evidence>
<dbReference type="GO" id="GO:0016887">
    <property type="term" value="F:ATP hydrolysis activity"/>
    <property type="evidence" value="ECO:0007669"/>
    <property type="project" value="InterPro"/>
</dbReference>
<evidence type="ECO:0000256" key="1">
    <source>
        <dbReference type="ARBA" id="ARBA00004651"/>
    </source>
</evidence>
<dbReference type="Pfam" id="PF00664">
    <property type="entry name" value="ABC_membrane"/>
    <property type="match status" value="1"/>
</dbReference>
<dbReference type="Proteomes" id="UP000886740">
    <property type="component" value="Unassembled WGS sequence"/>
</dbReference>
<dbReference type="PROSITE" id="PS00211">
    <property type="entry name" value="ABC_TRANSPORTER_1"/>
    <property type="match status" value="1"/>
</dbReference>
<dbReference type="PROSITE" id="PS50929">
    <property type="entry name" value="ABC_TM1F"/>
    <property type="match status" value="1"/>
</dbReference>
<dbReference type="InterPro" id="IPR036640">
    <property type="entry name" value="ABC1_TM_sf"/>
</dbReference>
<evidence type="ECO:0000256" key="5">
    <source>
        <dbReference type="ARBA" id="ARBA00022989"/>
    </source>
</evidence>
<dbReference type="GO" id="GO:0005524">
    <property type="term" value="F:ATP binding"/>
    <property type="evidence" value="ECO:0007669"/>
    <property type="project" value="UniProtKB-KW"/>
</dbReference>
<dbReference type="PANTHER" id="PTHR24221">
    <property type="entry name" value="ATP-BINDING CASSETTE SUB-FAMILY B"/>
    <property type="match status" value="1"/>
</dbReference>
<dbReference type="GO" id="GO:0005886">
    <property type="term" value="C:plasma membrane"/>
    <property type="evidence" value="ECO:0007669"/>
    <property type="project" value="UniProtKB-SubCell"/>
</dbReference>
<dbReference type="InterPro" id="IPR039421">
    <property type="entry name" value="Type_1_exporter"/>
</dbReference>
<proteinExistence type="predicted"/>
<evidence type="ECO:0000313" key="10">
    <source>
        <dbReference type="EMBL" id="HIX74687.1"/>
    </source>
</evidence>
<feature type="domain" description="ABC transmembrane type-1" evidence="9">
    <location>
        <begin position="20"/>
        <end position="346"/>
    </location>
</feature>
<evidence type="ECO:0000256" key="4">
    <source>
        <dbReference type="ARBA" id="ARBA00022840"/>
    </source>
</evidence>
<dbReference type="PROSITE" id="PS50893">
    <property type="entry name" value="ABC_TRANSPORTER_2"/>
    <property type="match status" value="1"/>
</dbReference>
<comment type="caution">
    <text evidence="10">The sequence shown here is derived from an EMBL/GenBank/DDBJ whole genome shotgun (WGS) entry which is preliminary data.</text>
</comment>
<feature type="transmembrane region" description="Helical" evidence="7">
    <location>
        <begin position="20"/>
        <end position="44"/>
    </location>
</feature>
<gene>
    <name evidence="10" type="ORF">H9977_06625</name>
</gene>
<dbReference type="InterPro" id="IPR003593">
    <property type="entry name" value="AAA+_ATPase"/>
</dbReference>
<dbReference type="SMART" id="SM00382">
    <property type="entry name" value="AAA"/>
    <property type="match status" value="1"/>
</dbReference>
<evidence type="ECO:0000256" key="3">
    <source>
        <dbReference type="ARBA" id="ARBA00022741"/>
    </source>
</evidence>
<dbReference type="InterPro" id="IPR011527">
    <property type="entry name" value="ABC1_TM_dom"/>
</dbReference>
<evidence type="ECO:0000256" key="2">
    <source>
        <dbReference type="ARBA" id="ARBA00022692"/>
    </source>
</evidence>
<reference evidence="10" key="1">
    <citation type="journal article" date="2021" name="PeerJ">
        <title>Extensive microbial diversity within the chicken gut microbiome revealed by metagenomics and culture.</title>
        <authorList>
            <person name="Gilroy R."/>
            <person name="Ravi A."/>
            <person name="Getino M."/>
            <person name="Pursley I."/>
            <person name="Horton D.L."/>
            <person name="Alikhan N.F."/>
            <person name="Baker D."/>
            <person name="Gharbi K."/>
            <person name="Hall N."/>
            <person name="Watson M."/>
            <person name="Adriaenssens E.M."/>
            <person name="Foster-Nyarko E."/>
            <person name="Jarju S."/>
            <person name="Secka A."/>
            <person name="Antonio M."/>
            <person name="Oren A."/>
            <person name="Chaudhuri R.R."/>
            <person name="La Ragione R."/>
            <person name="Hildebrand F."/>
            <person name="Pallen M.J."/>
        </authorList>
    </citation>
    <scope>NUCLEOTIDE SEQUENCE</scope>
    <source>
        <strain evidence="10">ChiGjej6B6-14162</strain>
    </source>
</reference>
<dbReference type="SUPFAM" id="SSF90123">
    <property type="entry name" value="ABC transporter transmembrane region"/>
    <property type="match status" value="1"/>
</dbReference>
<feature type="domain" description="ABC transporter" evidence="8">
    <location>
        <begin position="379"/>
        <end position="612"/>
    </location>
</feature>
<evidence type="ECO:0000259" key="8">
    <source>
        <dbReference type="PROSITE" id="PS50893"/>
    </source>
</evidence>
<keyword evidence="5 7" id="KW-1133">Transmembrane helix</keyword>
<dbReference type="Gene3D" id="1.20.1560.10">
    <property type="entry name" value="ABC transporter type 1, transmembrane domain"/>
    <property type="match status" value="1"/>
</dbReference>
<accession>A0A9D1X856</accession>
<keyword evidence="4 10" id="KW-0067">ATP-binding</keyword>
<dbReference type="PANTHER" id="PTHR24221:SF654">
    <property type="entry name" value="ATP-BINDING CASSETTE SUB-FAMILY B MEMBER 6"/>
    <property type="match status" value="1"/>
</dbReference>
<name>A0A9D1X856_9BACT</name>
<dbReference type="InterPro" id="IPR003439">
    <property type="entry name" value="ABC_transporter-like_ATP-bd"/>
</dbReference>
<dbReference type="SUPFAM" id="SSF52540">
    <property type="entry name" value="P-loop containing nucleoside triphosphate hydrolases"/>
    <property type="match status" value="1"/>
</dbReference>
<evidence type="ECO:0000256" key="6">
    <source>
        <dbReference type="ARBA" id="ARBA00023136"/>
    </source>
</evidence>
<dbReference type="AlphaFoldDB" id="A0A9D1X856"/>
<dbReference type="CDD" id="cd18552">
    <property type="entry name" value="ABC_6TM_MsbA_like"/>
    <property type="match status" value="1"/>
</dbReference>
<dbReference type="CDD" id="cd03251">
    <property type="entry name" value="ABCC_MsbA"/>
    <property type="match status" value="1"/>
</dbReference>
<evidence type="ECO:0000259" key="9">
    <source>
        <dbReference type="PROSITE" id="PS50929"/>
    </source>
</evidence>
<dbReference type="EMBL" id="DXEL01000047">
    <property type="protein sequence ID" value="HIX74687.1"/>
    <property type="molecule type" value="Genomic_DNA"/>
</dbReference>
<dbReference type="GO" id="GO:0140359">
    <property type="term" value="F:ABC-type transporter activity"/>
    <property type="evidence" value="ECO:0007669"/>
    <property type="project" value="InterPro"/>
</dbReference>
<dbReference type="Gene3D" id="3.40.50.300">
    <property type="entry name" value="P-loop containing nucleotide triphosphate hydrolases"/>
    <property type="match status" value="1"/>
</dbReference>
<feature type="transmembrane region" description="Helical" evidence="7">
    <location>
        <begin position="185"/>
        <end position="216"/>
    </location>
</feature>
<keyword evidence="2 7" id="KW-0812">Transmembrane</keyword>
<protein>
    <submittedName>
        <fullName evidence="10">ABC transporter ATP-binding protein/permease</fullName>
    </submittedName>
</protein>
<dbReference type="InterPro" id="IPR017871">
    <property type="entry name" value="ABC_transporter-like_CS"/>
</dbReference>
<organism evidence="10 11">
    <name type="scientific">Candidatus Parabacteroides intestinipullorum</name>
    <dbReference type="NCBI Taxonomy" id="2838723"/>
    <lineage>
        <taxon>Bacteria</taxon>
        <taxon>Pseudomonadati</taxon>
        <taxon>Bacteroidota</taxon>
        <taxon>Bacteroidia</taxon>
        <taxon>Bacteroidales</taxon>
        <taxon>Tannerellaceae</taxon>
        <taxon>Parabacteroides</taxon>
    </lineage>
</organism>
<comment type="subcellular location">
    <subcellularLocation>
        <location evidence="1">Cell membrane</location>
        <topology evidence="1">Multi-pass membrane protein</topology>
    </subcellularLocation>
</comment>
<sequence length="615" mass="70073">MRDFIQVLRRFVPPYKRYMIWNIVFNVLSAILNLFSFALIIPILQILFKINKTDYVYQDWHFDFSNWEALKGLPDIWVNNFFWYVSDVINHYGGSFALVVLGVFLIVATFLKVAAMYMAFFTMIPIRTGVVRDIRNQINRKITQLPLGFFSEERKGDIIARVSGDVNEIEASIMSSLDMLFKNPILIIIYLVGMIAISWQLTLFVLILLPLAGYVMGQVGKKLKRKSLEGQQQWGLLMSQIEETLGGLRIVKAFNAEKKIQARFERSNEVFRDMTNRIYRRQQMAHPMSEFLGTVTIAIVLWYGGTLILGDHSPIDAPTFIYYLVIFYSIINPAKDLSKSVYAIQKGLASIERVDKILKAETNIHDPEHPKPIVLNDRISYENVWFKYQNEWVLKGINLEIPKGKTIALVGQSGSGKSTLVDLLPRFYDVNEGRIAIDGMDIREARLCDLRGLMGNVNQEAILFNDTFFNNIAFGVEGATLEQVQEAAKVANAHEFIMASEHGYDTNIGDRGGKLSGGQRQRISIARAILKNPAILILDEATSALDTESERLVQEALENLMRNRTTIVIAHRLSTIRNADEICVMHEGEIVERGKHEALLAMDGYYKRLCDMQSF</sequence>
<reference evidence="10" key="2">
    <citation type="submission" date="2021-04" db="EMBL/GenBank/DDBJ databases">
        <authorList>
            <person name="Gilroy R."/>
        </authorList>
    </citation>
    <scope>NUCLEOTIDE SEQUENCE</scope>
    <source>
        <strain evidence="10">ChiGjej6B6-14162</strain>
    </source>
</reference>
<feature type="transmembrane region" description="Helical" evidence="7">
    <location>
        <begin position="96"/>
        <end position="120"/>
    </location>
</feature>
<dbReference type="InterPro" id="IPR027417">
    <property type="entry name" value="P-loop_NTPase"/>
</dbReference>